<evidence type="ECO:0000256" key="1">
    <source>
        <dbReference type="ARBA" id="ARBA00004141"/>
    </source>
</evidence>
<reference evidence="11" key="1">
    <citation type="submission" date="2025-08" db="UniProtKB">
        <authorList>
            <consortium name="RefSeq"/>
        </authorList>
    </citation>
    <scope>IDENTIFICATION</scope>
</reference>
<gene>
    <name evidence="11" type="primary">LOC105847721</name>
</gene>
<feature type="domain" description="G-protein coupled receptors family 1 profile" evidence="9">
    <location>
        <begin position="22"/>
        <end position="279"/>
    </location>
</feature>
<comment type="subcellular location">
    <subcellularLocation>
        <location evidence="1">Membrane</location>
        <topology evidence="1">Multi-pass membrane protein</topology>
    </subcellularLocation>
</comment>
<keyword evidence="3 8" id="KW-1133">Transmembrane helix</keyword>
<dbReference type="InterPro" id="IPR017452">
    <property type="entry name" value="GPCR_Rhodpsn_7TM"/>
</dbReference>
<dbReference type="Proteomes" id="UP001652625">
    <property type="component" value="Chromosome 13"/>
</dbReference>
<keyword evidence="2 8" id="KW-0812">Transmembrane</keyword>
<protein>
    <submittedName>
        <fullName evidence="11">Opsin-3</fullName>
    </submittedName>
</protein>
<dbReference type="GeneID" id="105847721"/>
<dbReference type="RefSeq" id="XP_065671484.1">
    <property type="nucleotide sequence ID" value="XM_065815412.1"/>
</dbReference>
<dbReference type="PRINTS" id="PR00237">
    <property type="entry name" value="GPCRRHODOPSN"/>
</dbReference>
<proteinExistence type="predicted"/>
<accession>A0ABM4DAU4</accession>
<sequence length="308" mass="35303">MMSYEIAANIFFTTILVTSVILNTTACYIILFKVKKKELTHIFIISLSVTNLLESVIGLIPQIIISSEAKLEKTPLCITGSFAVFGFAVTSITHLSIFSLVRTIAIKYPIYYFKNSKRFWCRATLILFCYCYGFSWAIFPVIGWSKYEIDLDKKRCSLDWRLTRPDSLSFILSILIFCNFLPGTLIAIGLYISKKVIYRRRTCKLRKNENNRSIDLLEKDYLRVCFLSSILFFAIWTPYAAVGILALSKIVPPPLLVTTAAMFSKISTISNVLTNCFINTSFRKHLLNLKIVRLFLNKKIESPRIEDV</sequence>
<evidence type="ECO:0000256" key="8">
    <source>
        <dbReference type="SAM" id="Phobius"/>
    </source>
</evidence>
<evidence type="ECO:0000256" key="7">
    <source>
        <dbReference type="ARBA" id="ARBA00023224"/>
    </source>
</evidence>
<dbReference type="Gene3D" id="1.20.1070.10">
    <property type="entry name" value="Rhodopsin 7-helix transmembrane proteins"/>
    <property type="match status" value="1"/>
</dbReference>
<feature type="transmembrane region" description="Helical" evidence="8">
    <location>
        <begin position="6"/>
        <end position="31"/>
    </location>
</feature>
<feature type="transmembrane region" description="Helical" evidence="8">
    <location>
        <begin position="254"/>
        <end position="278"/>
    </location>
</feature>
<dbReference type="Pfam" id="PF00001">
    <property type="entry name" value="7tm_1"/>
    <property type="match status" value="1"/>
</dbReference>
<evidence type="ECO:0000256" key="4">
    <source>
        <dbReference type="ARBA" id="ARBA00023040"/>
    </source>
</evidence>
<keyword evidence="10" id="KW-1185">Reference proteome</keyword>
<evidence type="ECO:0000256" key="2">
    <source>
        <dbReference type="ARBA" id="ARBA00022692"/>
    </source>
</evidence>
<feature type="transmembrane region" description="Helical" evidence="8">
    <location>
        <begin position="43"/>
        <end position="64"/>
    </location>
</feature>
<feature type="transmembrane region" description="Helical" evidence="8">
    <location>
        <begin position="125"/>
        <end position="147"/>
    </location>
</feature>
<feature type="transmembrane region" description="Helical" evidence="8">
    <location>
        <begin position="84"/>
        <end position="105"/>
    </location>
</feature>
<keyword evidence="5 8" id="KW-0472">Membrane</keyword>
<evidence type="ECO:0000256" key="5">
    <source>
        <dbReference type="ARBA" id="ARBA00023136"/>
    </source>
</evidence>
<keyword evidence="4" id="KW-0297">G-protein coupled receptor</keyword>
<dbReference type="PANTHER" id="PTHR24240">
    <property type="entry name" value="OPSIN"/>
    <property type="match status" value="1"/>
</dbReference>
<evidence type="ECO:0000259" key="9">
    <source>
        <dbReference type="PROSITE" id="PS50262"/>
    </source>
</evidence>
<feature type="transmembrane region" description="Helical" evidence="8">
    <location>
        <begin position="221"/>
        <end position="248"/>
    </location>
</feature>
<keyword evidence="6" id="KW-0675">Receptor</keyword>
<dbReference type="CDD" id="cd14969">
    <property type="entry name" value="7tmA_Opsins_type2_animals"/>
    <property type="match status" value="1"/>
</dbReference>
<keyword evidence="7" id="KW-0807">Transducer</keyword>
<evidence type="ECO:0000313" key="10">
    <source>
        <dbReference type="Proteomes" id="UP001652625"/>
    </source>
</evidence>
<dbReference type="InterPro" id="IPR050125">
    <property type="entry name" value="GPCR_opsins"/>
</dbReference>
<organism evidence="10 11">
    <name type="scientific">Hydra vulgaris</name>
    <name type="common">Hydra</name>
    <name type="synonym">Hydra attenuata</name>
    <dbReference type="NCBI Taxonomy" id="6087"/>
    <lineage>
        <taxon>Eukaryota</taxon>
        <taxon>Metazoa</taxon>
        <taxon>Cnidaria</taxon>
        <taxon>Hydrozoa</taxon>
        <taxon>Hydroidolina</taxon>
        <taxon>Anthoathecata</taxon>
        <taxon>Aplanulata</taxon>
        <taxon>Hydridae</taxon>
        <taxon>Hydra</taxon>
    </lineage>
</organism>
<evidence type="ECO:0000256" key="6">
    <source>
        <dbReference type="ARBA" id="ARBA00023170"/>
    </source>
</evidence>
<evidence type="ECO:0000313" key="11">
    <source>
        <dbReference type="RefSeq" id="XP_065671484.1"/>
    </source>
</evidence>
<dbReference type="SUPFAM" id="SSF81321">
    <property type="entry name" value="Family A G protein-coupled receptor-like"/>
    <property type="match status" value="1"/>
</dbReference>
<dbReference type="InterPro" id="IPR000276">
    <property type="entry name" value="GPCR_Rhodpsn"/>
</dbReference>
<evidence type="ECO:0000256" key="3">
    <source>
        <dbReference type="ARBA" id="ARBA00022989"/>
    </source>
</evidence>
<feature type="transmembrane region" description="Helical" evidence="8">
    <location>
        <begin position="167"/>
        <end position="192"/>
    </location>
</feature>
<dbReference type="PROSITE" id="PS50262">
    <property type="entry name" value="G_PROTEIN_RECEP_F1_2"/>
    <property type="match status" value="1"/>
</dbReference>
<name>A0ABM4DAU4_HYDVU</name>